<dbReference type="Pfam" id="PF02817">
    <property type="entry name" value="E3_binding"/>
    <property type="match status" value="1"/>
</dbReference>
<dbReference type="InterPro" id="IPR050743">
    <property type="entry name" value="2-oxoacid_DH_E2_comp"/>
</dbReference>
<evidence type="ECO:0000256" key="1">
    <source>
        <dbReference type="ARBA" id="ARBA00001938"/>
    </source>
</evidence>
<feature type="region of interest" description="Disordered" evidence="7">
    <location>
        <begin position="83"/>
        <end position="104"/>
    </location>
</feature>
<evidence type="ECO:0000256" key="4">
    <source>
        <dbReference type="ARBA" id="ARBA00022823"/>
    </source>
</evidence>
<sequence>MKEILLPELAESVVEGEILKWMVNEGDAIALEQPLCEVMTDKVTVELPSPVAGVLHKRLANEGDVVAVHAVIALIDEGGSAGASAAPSATQAIQDSAENPSTTDAQLPIQAQEEREEVGGSIVEAGHLPKADDDSASLFKTFANDEKVTVQGLGQGLGRGPAQATAPAYRNEGRVLAVPAARQLARELNLDLAGVRGSGPNGRIRVADVLAMTQMADGGGQRAEGHSAQAQAEAPAQPSAISQQPSAPAPAGKLAAPSAHLPAPVQYRTPKGFEDRETRVPLRGMRRVISQQMQASHLYTVRTLTVDEVNMTKLVEFRNRVKDEAKAADVKLSYLPFIFKAIAVALRKYPSLNTSFDESTQEIVQKHYYNMGMAVATEAGLTVPVLKDVDRKSIFDLAREVVDLAGRANAGKLQADELTGSSFSVTNIGSIGALFSFPIINVPDAAILGIHSIVKRPIVDEDDNIVIAHMMYLSLSFDHRLIDGAEAARFCKEVIRLLENPDRLMLEGF</sequence>
<dbReference type="GO" id="GO:0005737">
    <property type="term" value="C:cytoplasm"/>
    <property type="evidence" value="ECO:0007669"/>
    <property type="project" value="TreeGrafter"/>
</dbReference>
<dbReference type="PROSITE" id="PS51826">
    <property type="entry name" value="PSBD"/>
    <property type="match status" value="1"/>
</dbReference>
<comment type="similarity">
    <text evidence="2 6">Belongs to the 2-oxoacid dehydrogenase family.</text>
</comment>
<dbReference type="InterPro" id="IPR036625">
    <property type="entry name" value="E3-bd_dom_sf"/>
</dbReference>
<dbReference type="PROSITE" id="PS50968">
    <property type="entry name" value="BIOTINYL_LIPOYL"/>
    <property type="match status" value="1"/>
</dbReference>
<evidence type="ECO:0000259" key="8">
    <source>
        <dbReference type="PROSITE" id="PS50968"/>
    </source>
</evidence>
<dbReference type="RefSeq" id="WP_339094536.1">
    <property type="nucleotide sequence ID" value="NZ_CP149782.1"/>
</dbReference>
<dbReference type="Pfam" id="PF00198">
    <property type="entry name" value="2-oxoacid_dh"/>
    <property type="match status" value="1"/>
</dbReference>
<dbReference type="Pfam" id="PF00364">
    <property type="entry name" value="Biotin_lipoyl"/>
    <property type="match status" value="1"/>
</dbReference>
<dbReference type="InterPro" id="IPR011053">
    <property type="entry name" value="Single_hybrid_motif"/>
</dbReference>
<feature type="compositionally biased region" description="Low complexity" evidence="7">
    <location>
        <begin position="227"/>
        <end position="251"/>
    </location>
</feature>
<dbReference type="InterPro" id="IPR000089">
    <property type="entry name" value="Biotin_lipoyl"/>
</dbReference>
<dbReference type="GO" id="GO:0031405">
    <property type="term" value="F:lipoic acid binding"/>
    <property type="evidence" value="ECO:0007669"/>
    <property type="project" value="TreeGrafter"/>
</dbReference>
<evidence type="ECO:0000259" key="9">
    <source>
        <dbReference type="PROSITE" id="PS51826"/>
    </source>
</evidence>
<evidence type="ECO:0000256" key="2">
    <source>
        <dbReference type="ARBA" id="ARBA00007317"/>
    </source>
</evidence>
<comment type="cofactor">
    <cofactor evidence="1 6">
        <name>(R)-lipoate</name>
        <dbReference type="ChEBI" id="CHEBI:83088"/>
    </cofactor>
</comment>
<dbReference type="PANTHER" id="PTHR43178">
    <property type="entry name" value="DIHYDROLIPOAMIDE ACETYLTRANSFERASE COMPONENT OF PYRUVATE DEHYDROGENASE COMPLEX"/>
    <property type="match status" value="1"/>
</dbReference>
<dbReference type="SUPFAM" id="SSF51230">
    <property type="entry name" value="Single hybrid motif"/>
    <property type="match status" value="1"/>
</dbReference>
<gene>
    <name evidence="10" type="ORF">WDJ50_09580</name>
</gene>
<dbReference type="EC" id="2.3.1.-" evidence="6"/>
<dbReference type="SUPFAM" id="SSF52777">
    <property type="entry name" value="CoA-dependent acyltransferases"/>
    <property type="match status" value="1"/>
</dbReference>
<name>A0AAU6Q0C8_9DEIO</name>
<evidence type="ECO:0000313" key="10">
    <source>
        <dbReference type="EMBL" id="WYF43668.1"/>
    </source>
</evidence>
<dbReference type="SUPFAM" id="SSF47005">
    <property type="entry name" value="Peripheral subunit-binding domain of 2-oxo acid dehydrogenase complex"/>
    <property type="match status" value="1"/>
</dbReference>
<dbReference type="PANTHER" id="PTHR43178:SF5">
    <property type="entry name" value="LIPOAMIDE ACYLTRANSFERASE COMPONENT OF BRANCHED-CHAIN ALPHA-KETO ACID DEHYDROGENASE COMPLEX, MITOCHONDRIAL"/>
    <property type="match status" value="1"/>
</dbReference>
<reference evidence="10" key="1">
    <citation type="submission" date="2024-03" db="EMBL/GenBank/DDBJ databases">
        <title>Deinococcus weizhi sp. nov., isolated from human skin.</title>
        <authorList>
            <person name="Wei Z."/>
            <person name="Tian F."/>
            <person name="Yang C."/>
            <person name="Xin L.T."/>
            <person name="Wen Z.J."/>
            <person name="Lan K.C."/>
            <person name="Yu L."/>
            <person name="Zhe W."/>
            <person name="Dan F.D."/>
            <person name="Jun W."/>
            <person name="Rui Z."/>
            <person name="Yong X.J."/>
            <person name="Ting Y."/>
            <person name="Wei X."/>
            <person name="Xu Z.G."/>
            <person name="Xin Z."/>
            <person name="Dong F.G."/>
            <person name="Ni X.M."/>
            <person name="Zheng M.G."/>
            <person name="Chun Y."/>
            <person name="Qian W.X."/>
        </authorList>
    </citation>
    <scope>NUCLEOTIDE SEQUENCE</scope>
    <source>
        <strain evidence="10">VB142</strain>
    </source>
</reference>
<feature type="compositionally biased region" description="Polar residues" evidence="7">
    <location>
        <begin position="90"/>
        <end position="104"/>
    </location>
</feature>
<dbReference type="AlphaFoldDB" id="A0AAU6Q0C8"/>
<organism evidence="10">
    <name type="scientific">Deinococcus sp. VB142</name>
    <dbReference type="NCBI Taxonomy" id="3112952"/>
    <lineage>
        <taxon>Bacteria</taxon>
        <taxon>Thermotogati</taxon>
        <taxon>Deinococcota</taxon>
        <taxon>Deinococci</taxon>
        <taxon>Deinococcales</taxon>
        <taxon>Deinococcaceae</taxon>
        <taxon>Deinococcus</taxon>
    </lineage>
</organism>
<keyword evidence="5 6" id="KW-0012">Acyltransferase</keyword>
<feature type="region of interest" description="Disordered" evidence="7">
    <location>
        <begin position="218"/>
        <end position="276"/>
    </location>
</feature>
<dbReference type="Gene3D" id="2.40.50.100">
    <property type="match status" value="1"/>
</dbReference>
<dbReference type="CDD" id="cd06849">
    <property type="entry name" value="lipoyl_domain"/>
    <property type="match status" value="1"/>
</dbReference>
<dbReference type="Gene3D" id="4.10.320.10">
    <property type="entry name" value="E3-binding domain"/>
    <property type="match status" value="1"/>
</dbReference>
<evidence type="ECO:0000256" key="3">
    <source>
        <dbReference type="ARBA" id="ARBA00022679"/>
    </source>
</evidence>
<protein>
    <recommendedName>
        <fullName evidence="6">Dihydrolipoamide acetyltransferase component of pyruvate dehydrogenase complex</fullName>
        <ecNumber evidence="6">2.3.1.-</ecNumber>
    </recommendedName>
</protein>
<dbReference type="PROSITE" id="PS00189">
    <property type="entry name" value="LIPOYL"/>
    <property type="match status" value="1"/>
</dbReference>
<dbReference type="InterPro" id="IPR001078">
    <property type="entry name" value="2-oxoacid_DH_actylTfrase"/>
</dbReference>
<dbReference type="InterPro" id="IPR023213">
    <property type="entry name" value="CAT-like_dom_sf"/>
</dbReference>
<accession>A0AAU6Q0C8</accession>
<proteinExistence type="inferred from homology"/>
<dbReference type="FunFam" id="3.30.559.10:FF:000007">
    <property type="entry name" value="Dihydrolipoamide acetyltransferase component of pyruvate dehydrogenase complex"/>
    <property type="match status" value="1"/>
</dbReference>
<keyword evidence="3 6" id="KW-0808">Transferase</keyword>
<evidence type="ECO:0000256" key="7">
    <source>
        <dbReference type="SAM" id="MobiDB-lite"/>
    </source>
</evidence>
<evidence type="ECO:0000256" key="5">
    <source>
        <dbReference type="ARBA" id="ARBA00023315"/>
    </source>
</evidence>
<evidence type="ECO:0000256" key="6">
    <source>
        <dbReference type="RuleBase" id="RU003423"/>
    </source>
</evidence>
<dbReference type="InterPro" id="IPR003016">
    <property type="entry name" value="2-oxoA_DH_lipoyl-BS"/>
</dbReference>
<dbReference type="InterPro" id="IPR004167">
    <property type="entry name" value="PSBD"/>
</dbReference>
<feature type="domain" description="Lipoyl-binding" evidence="8">
    <location>
        <begin position="1"/>
        <end position="76"/>
    </location>
</feature>
<keyword evidence="4 6" id="KW-0450">Lipoyl</keyword>
<dbReference type="EMBL" id="CP149782">
    <property type="protein sequence ID" value="WYF43668.1"/>
    <property type="molecule type" value="Genomic_DNA"/>
</dbReference>
<feature type="domain" description="Peripheral subunit-binding (PSBD)" evidence="9">
    <location>
        <begin position="176"/>
        <end position="213"/>
    </location>
</feature>
<dbReference type="Gene3D" id="3.30.559.10">
    <property type="entry name" value="Chloramphenicol acetyltransferase-like domain"/>
    <property type="match status" value="1"/>
</dbReference>
<dbReference type="GO" id="GO:0016407">
    <property type="term" value="F:acetyltransferase activity"/>
    <property type="evidence" value="ECO:0007669"/>
    <property type="project" value="TreeGrafter"/>
</dbReference>